<reference evidence="2" key="1">
    <citation type="submission" date="2022-05" db="EMBL/GenBank/DDBJ databases">
        <authorList>
            <person name="Colautti A."/>
            <person name="Iacumin L."/>
        </authorList>
    </citation>
    <scope>NUCLEOTIDE SEQUENCE</scope>
    <source>
        <strain evidence="2">DSM 30747</strain>
    </source>
</reference>
<evidence type="ECO:0000259" key="1">
    <source>
        <dbReference type="Pfam" id="PF12867"/>
    </source>
</evidence>
<dbReference type="InterPro" id="IPR034660">
    <property type="entry name" value="DinB/YfiT-like"/>
</dbReference>
<dbReference type="AlphaFoldDB" id="A0A9X3RAT7"/>
<feature type="domain" description="DinB-like" evidence="1">
    <location>
        <begin position="30"/>
        <end position="164"/>
    </location>
</feature>
<dbReference type="Proteomes" id="UP001152172">
    <property type="component" value="Unassembled WGS sequence"/>
</dbReference>
<protein>
    <submittedName>
        <fullName evidence="2">DinB family protein</fullName>
    </submittedName>
</protein>
<dbReference type="RefSeq" id="WP_269922910.1">
    <property type="nucleotide sequence ID" value="NZ_JAMKBI010000013.1"/>
</dbReference>
<dbReference type="SUPFAM" id="SSF109854">
    <property type="entry name" value="DinB/YfiT-like putative metalloenzymes"/>
    <property type="match status" value="1"/>
</dbReference>
<dbReference type="InterPro" id="IPR024775">
    <property type="entry name" value="DinB-like"/>
</dbReference>
<sequence length="174" mass="19542">MQKILGKDEYAPYYQSYVELVSEGDFVNLLEEGIGKTTQLVSHLSEEQGMFRYAAEKWTVKELLGHMADTERIMAHRLLSVVRGDAVSLPGFDEEVYVQAASFNEQSVNDLLQNLQAVRSSTIHLMKSIDAESMQKSGTANNSNVTVRALVVIILGHELHHCNILKDRYLASEQ</sequence>
<evidence type="ECO:0000313" key="2">
    <source>
        <dbReference type="EMBL" id="MCZ8534825.1"/>
    </source>
</evidence>
<dbReference type="Gene3D" id="1.20.120.450">
    <property type="entry name" value="dinb family like domain"/>
    <property type="match status" value="1"/>
</dbReference>
<gene>
    <name evidence="2" type="ORF">M9R61_16085</name>
</gene>
<dbReference type="EMBL" id="JAMKBI010000013">
    <property type="protein sequence ID" value="MCZ8534825.1"/>
    <property type="molecule type" value="Genomic_DNA"/>
</dbReference>
<keyword evidence="3" id="KW-1185">Reference proteome</keyword>
<accession>A0A9X3RAT7</accession>
<organism evidence="2 3">
    <name type="scientific">Psychrobacillus psychrodurans</name>
    <dbReference type="NCBI Taxonomy" id="126157"/>
    <lineage>
        <taxon>Bacteria</taxon>
        <taxon>Bacillati</taxon>
        <taxon>Bacillota</taxon>
        <taxon>Bacilli</taxon>
        <taxon>Bacillales</taxon>
        <taxon>Bacillaceae</taxon>
        <taxon>Psychrobacillus</taxon>
    </lineage>
</organism>
<evidence type="ECO:0000313" key="3">
    <source>
        <dbReference type="Proteomes" id="UP001152172"/>
    </source>
</evidence>
<comment type="caution">
    <text evidence="2">The sequence shown here is derived from an EMBL/GenBank/DDBJ whole genome shotgun (WGS) entry which is preliminary data.</text>
</comment>
<dbReference type="Pfam" id="PF12867">
    <property type="entry name" value="DinB_2"/>
    <property type="match status" value="1"/>
</dbReference>
<proteinExistence type="predicted"/>
<name>A0A9X3RAT7_9BACI</name>